<dbReference type="InterPro" id="IPR000184">
    <property type="entry name" value="Bac_surfAg_D15"/>
</dbReference>
<proteinExistence type="predicted"/>
<dbReference type="InterPro" id="IPR039910">
    <property type="entry name" value="D15-like"/>
</dbReference>
<gene>
    <name evidence="7" type="ORF">EVA_00556</name>
</gene>
<comment type="subcellular location">
    <subcellularLocation>
        <location evidence="1">Membrane</location>
    </subcellularLocation>
</comment>
<dbReference type="Gene3D" id="2.40.160.50">
    <property type="entry name" value="membrane protein fhac: a member of the omp85/tpsb transporter family"/>
    <property type="match status" value="1"/>
</dbReference>
<evidence type="ECO:0000259" key="6">
    <source>
        <dbReference type="Pfam" id="PF01103"/>
    </source>
</evidence>
<evidence type="ECO:0000256" key="5">
    <source>
        <dbReference type="ARBA" id="ARBA00023237"/>
    </source>
</evidence>
<dbReference type="AlphaFoldDB" id="J9H8J8"/>
<dbReference type="EMBL" id="AMCI01000100">
    <property type="protein sequence ID" value="EJX10750.1"/>
    <property type="molecule type" value="Genomic_DNA"/>
</dbReference>
<reference evidence="7" key="1">
    <citation type="journal article" date="2012" name="PLoS ONE">
        <title>Gene sets for utilization of primary and secondary nutrition supplies in the distal gut of endangered iberian lynx.</title>
        <authorList>
            <person name="Alcaide M."/>
            <person name="Messina E."/>
            <person name="Richter M."/>
            <person name="Bargiela R."/>
            <person name="Peplies J."/>
            <person name="Huws S.A."/>
            <person name="Newbold C.J."/>
            <person name="Golyshin P.N."/>
            <person name="Simon M.A."/>
            <person name="Lopez G."/>
            <person name="Yakimov M.M."/>
            <person name="Ferrer M."/>
        </authorList>
    </citation>
    <scope>NUCLEOTIDE SEQUENCE</scope>
</reference>
<evidence type="ECO:0000256" key="2">
    <source>
        <dbReference type="ARBA" id="ARBA00022692"/>
    </source>
</evidence>
<protein>
    <submittedName>
        <fullName evidence="7">Outer membrane protein, family</fullName>
    </submittedName>
</protein>
<evidence type="ECO:0000256" key="1">
    <source>
        <dbReference type="ARBA" id="ARBA00004370"/>
    </source>
</evidence>
<dbReference type="GO" id="GO:0019867">
    <property type="term" value="C:outer membrane"/>
    <property type="evidence" value="ECO:0007669"/>
    <property type="project" value="InterPro"/>
</dbReference>
<evidence type="ECO:0000313" key="7">
    <source>
        <dbReference type="EMBL" id="EJX10750.1"/>
    </source>
</evidence>
<evidence type="ECO:0000256" key="4">
    <source>
        <dbReference type="ARBA" id="ARBA00023136"/>
    </source>
</evidence>
<name>J9H8J8_9ZZZZ</name>
<dbReference type="PANTHER" id="PTHR12815:SF47">
    <property type="entry name" value="TRANSLOCATION AND ASSEMBLY MODULE SUBUNIT TAMA"/>
    <property type="match status" value="1"/>
</dbReference>
<comment type="caution">
    <text evidence="7">The sequence shown here is derived from an EMBL/GenBank/DDBJ whole genome shotgun (WGS) entry which is preliminary data.</text>
</comment>
<organism evidence="7">
    <name type="scientific">gut metagenome</name>
    <dbReference type="NCBI Taxonomy" id="749906"/>
    <lineage>
        <taxon>unclassified sequences</taxon>
        <taxon>metagenomes</taxon>
        <taxon>organismal metagenomes</taxon>
    </lineage>
</organism>
<keyword evidence="2" id="KW-0812">Transmembrane</keyword>
<accession>J9H8J8</accession>
<keyword evidence="4" id="KW-0472">Membrane</keyword>
<sequence>MQDRPEFHRRVLTGAWAYRWNRTSNPRWQNRWDLLSLNYVYMPWISETFRKEYLEGDDPYYSVLKYSYEDLFIMNMGYSFVYNSLHDAANLPTGLYQTNGFQIKASVEIAGNLLYGLSKATRSHRNSNGNYQFLGIAYSQYAKLDFDFTKSVILNDRNSLAFHAAFGIGIPYGNSTILPYEKRYFAGGANSVRGWSVRELGPGSYREKDGRINFINQTGNLKLDLSAELRTFLFWKLHGAFFIDAGNVWNTRSYPDMNGALFKFNRFYKEIAVAYGLGLRLNFDYFILRLDGGMKAINPAVTSGRLHYPITQPSFKRDFTLHFAVGLPF</sequence>
<keyword evidence="3" id="KW-0732">Signal</keyword>
<feature type="domain" description="Bacterial surface antigen (D15)" evidence="6">
    <location>
        <begin position="73"/>
        <end position="294"/>
    </location>
</feature>
<dbReference type="Pfam" id="PF01103">
    <property type="entry name" value="Omp85"/>
    <property type="match status" value="1"/>
</dbReference>
<evidence type="ECO:0000256" key="3">
    <source>
        <dbReference type="ARBA" id="ARBA00022729"/>
    </source>
</evidence>
<keyword evidence="5" id="KW-0998">Cell outer membrane</keyword>
<dbReference type="PANTHER" id="PTHR12815">
    <property type="entry name" value="SORTING AND ASSEMBLY MACHINERY SAMM50 PROTEIN FAMILY MEMBER"/>
    <property type="match status" value="1"/>
</dbReference>